<evidence type="ECO:0000259" key="14">
    <source>
        <dbReference type="Pfam" id="PF07715"/>
    </source>
</evidence>
<keyword evidence="7 10" id="KW-0472">Membrane</keyword>
<dbReference type="Pfam" id="PF07715">
    <property type="entry name" value="Plug"/>
    <property type="match status" value="1"/>
</dbReference>
<dbReference type="Gene3D" id="2.40.170.20">
    <property type="entry name" value="TonB-dependent receptor, beta-barrel domain"/>
    <property type="match status" value="1"/>
</dbReference>
<keyword evidence="6 11" id="KW-0798">TonB box</keyword>
<feature type="signal peptide" evidence="12">
    <location>
        <begin position="1"/>
        <end position="44"/>
    </location>
</feature>
<evidence type="ECO:0000256" key="2">
    <source>
        <dbReference type="ARBA" id="ARBA00009810"/>
    </source>
</evidence>
<dbReference type="InterPro" id="IPR039426">
    <property type="entry name" value="TonB-dep_rcpt-like"/>
</dbReference>
<name>A0A840L200_9BURK</name>
<feature type="chain" id="PRO_5032549066" evidence="12">
    <location>
        <begin position="45"/>
        <end position="930"/>
    </location>
</feature>
<evidence type="ECO:0000256" key="4">
    <source>
        <dbReference type="ARBA" id="ARBA00022452"/>
    </source>
</evidence>
<evidence type="ECO:0000259" key="13">
    <source>
        <dbReference type="Pfam" id="PF00593"/>
    </source>
</evidence>
<protein>
    <submittedName>
        <fullName evidence="15">Iron complex outermembrane receptor protein</fullName>
    </submittedName>
</protein>
<organism evidence="15 16">
    <name type="scientific">Roseateles oligotrophus</name>
    <dbReference type="NCBI Taxonomy" id="1769250"/>
    <lineage>
        <taxon>Bacteria</taxon>
        <taxon>Pseudomonadati</taxon>
        <taxon>Pseudomonadota</taxon>
        <taxon>Betaproteobacteria</taxon>
        <taxon>Burkholderiales</taxon>
        <taxon>Sphaerotilaceae</taxon>
        <taxon>Roseateles</taxon>
    </lineage>
</organism>
<evidence type="ECO:0000256" key="10">
    <source>
        <dbReference type="PROSITE-ProRule" id="PRU01360"/>
    </source>
</evidence>
<feature type="domain" description="TonB-dependent receptor-like beta-barrel" evidence="13">
    <location>
        <begin position="446"/>
        <end position="891"/>
    </location>
</feature>
<evidence type="ECO:0000256" key="3">
    <source>
        <dbReference type="ARBA" id="ARBA00022448"/>
    </source>
</evidence>
<evidence type="ECO:0000313" key="15">
    <source>
        <dbReference type="EMBL" id="MBB4841851.1"/>
    </source>
</evidence>
<comment type="caution">
    <text evidence="15">The sequence shown here is derived from an EMBL/GenBank/DDBJ whole genome shotgun (WGS) entry which is preliminary data.</text>
</comment>
<feature type="domain" description="TonB-dependent receptor plug" evidence="14">
    <location>
        <begin position="71"/>
        <end position="189"/>
    </location>
</feature>
<evidence type="ECO:0000256" key="6">
    <source>
        <dbReference type="ARBA" id="ARBA00023077"/>
    </source>
</evidence>
<dbReference type="InterPro" id="IPR036942">
    <property type="entry name" value="Beta-barrel_TonB_sf"/>
</dbReference>
<dbReference type="EMBL" id="JACHLP010000001">
    <property type="protein sequence ID" value="MBB4841851.1"/>
    <property type="molecule type" value="Genomic_DNA"/>
</dbReference>
<evidence type="ECO:0000256" key="5">
    <source>
        <dbReference type="ARBA" id="ARBA00022692"/>
    </source>
</evidence>
<dbReference type="Pfam" id="PF00593">
    <property type="entry name" value="TonB_dep_Rec_b-barrel"/>
    <property type="match status" value="1"/>
</dbReference>
<dbReference type="Proteomes" id="UP000562027">
    <property type="component" value="Unassembled WGS sequence"/>
</dbReference>
<evidence type="ECO:0000256" key="9">
    <source>
        <dbReference type="ARBA" id="ARBA00023237"/>
    </source>
</evidence>
<dbReference type="RefSeq" id="WP_184295579.1">
    <property type="nucleotide sequence ID" value="NZ_JACHLP010000001.1"/>
</dbReference>
<keyword evidence="16" id="KW-1185">Reference proteome</keyword>
<reference evidence="15 16" key="1">
    <citation type="submission" date="2020-08" db="EMBL/GenBank/DDBJ databases">
        <title>Functional genomics of gut bacteria from endangered species of beetles.</title>
        <authorList>
            <person name="Carlos-Shanley C."/>
        </authorList>
    </citation>
    <scope>NUCLEOTIDE SEQUENCE [LARGE SCALE GENOMIC DNA]</scope>
    <source>
        <strain evidence="15 16">S00239</strain>
    </source>
</reference>
<evidence type="ECO:0000256" key="8">
    <source>
        <dbReference type="ARBA" id="ARBA00023170"/>
    </source>
</evidence>
<evidence type="ECO:0000313" key="16">
    <source>
        <dbReference type="Proteomes" id="UP000562027"/>
    </source>
</evidence>
<dbReference type="InterPro" id="IPR037066">
    <property type="entry name" value="Plug_dom_sf"/>
</dbReference>
<dbReference type="Gene3D" id="2.170.130.10">
    <property type="entry name" value="TonB-dependent receptor, plug domain"/>
    <property type="match status" value="1"/>
</dbReference>
<dbReference type="GO" id="GO:0009279">
    <property type="term" value="C:cell outer membrane"/>
    <property type="evidence" value="ECO:0007669"/>
    <property type="project" value="UniProtKB-SubCell"/>
</dbReference>
<gene>
    <name evidence="15" type="ORF">HNP55_000346</name>
</gene>
<dbReference type="SUPFAM" id="SSF56935">
    <property type="entry name" value="Porins"/>
    <property type="match status" value="1"/>
</dbReference>
<dbReference type="CDD" id="cd01347">
    <property type="entry name" value="ligand_gated_channel"/>
    <property type="match status" value="1"/>
</dbReference>
<accession>A0A840L200</accession>
<dbReference type="PROSITE" id="PS52016">
    <property type="entry name" value="TONB_DEPENDENT_REC_3"/>
    <property type="match status" value="1"/>
</dbReference>
<dbReference type="InterPro" id="IPR012910">
    <property type="entry name" value="Plug_dom"/>
</dbReference>
<evidence type="ECO:0000256" key="12">
    <source>
        <dbReference type="SAM" id="SignalP"/>
    </source>
</evidence>
<dbReference type="InterPro" id="IPR000531">
    <property type="entry name" value="Beta-barrel_TonB"/>
</dbReference>
<keyword evidence="5 10" id="KW-0812">Transmembrane</keyword>
<dbReference type="PANTHER" id="PTHR47234:SF2">
    <property type="entry name" value="TONB-DEPENDENT RECEPTOR"/>
    <property type="match status" value="1"/>
</dbReference>
<evidence type="ECO:0000256" key="1">
    <source>
        <dbReference type="ARBA" id="ARBA00004571"/>
    </source>
</evidence>
<sequence>MPNKASTLRHAPQPTPVSAGLKKRLSLQACLLALGAISALPSQAQQSKDEEAKKLERVEITGSAIKRIEGETALPVQVITRKEIDKAGVTTAAELLARVSASANNLTDGGSIGYGGFRDQMGMNAANLRGLGVSSTLVLLNGRRMANFASPGDAAGVDLNSIPAAAIQRVEILLDGASSLYGSDAIGGVINFITRKDYTGAEISAMVGNTTEGGGGNKRSATLAGGFGDYSRDGFNVMAVLDLQKTTSLNASQRKFIKELDIPGRLPDLLSSAPFPGNILLDQNLDGSEQRDSLIAAGYKANGKDLISTYRVNPSAATACNPANGSLYLPAGIGGVDGCTFDYMRDIELYPESNKNSLFGRGVFNLGGGHQLFAEVALARARTLYTGTPNRIDAEMDISLIPALAAASLNTLPAGDERRLMVVRTRLTEAGLRTSELVSDTQRYVLGTNGILGGWDYEWALNHSNSKVSDRDHQGYLNEQMIKDGFAAGTLNAFGPSNAAGLALYEKAQLRGEVRRANGTMDSLDFRMSKGLMPLAGGELALALGGELRREKQDYHQSDALKNDLILGETSQGPDSDFSKSRRISAMFGEISAPLTKQLELQAALRYEHYQVSGGALSPKLGLKYVPSPELLLRASVGKGFRAPSMSDLYRPLTQGSSATLVDPVCMAADPSNTPTDCSDIWVTYNYSNTRLKPETSRQFSLGAVFEPQRDLSFNLDYWNIEKSNLISTLGVDVILSDLAKYGSLVHRRANTKIHHIDLVKENRGKQKISGLDLGFALSNLKTGFGQFGLRFNGTLTLRSDQQTGDGDPFVSNLGVFINDGVVQRWRHTLSVDWETGPFSATLSNNYLQGYDDQHIVGKPDRKVGAYSLWNLSAGWEATKALTLRAGVQNLLDTSPPFSQQAYFFVSGYDPSYTDTRGRFAYLSAKYTFK</sequence>
<dbReference type="AlphaFoldDB" id="A0A840L200"/>
<evidence type="ECO:0000256" key="7">
    <source>
        <dbReference type="ARBA" id="ARBA00023136"/>
    </source>
</evidence>
<keyword evidence="4 10" id="KW-1134">Transmembrane beta strand</keyword>
<comment type="subcellular location">
    <subcellularLocation>
        <location evidence="1 10">Cell outer membrane</location>
        <topology evidence="1 10">Multi-pass membrane protein</topology>
    </subcellularLocation>
</comment>
<proteinExistence type="inferred from homology"/>
<dbReference type="PANTHER" id="PTHR47234">
    <property type="match status" value="1"/>
</dbReference>
<comment type="similarity">
    <text evidence="2 10 11">Belongs to the TonB-dependent receptor family.</text>
</comment>
<keyword evidence="12" id="KW-0732">Signal</keyword>
<keyword evidence="8 15" id="KW-0675">Receptor</keyword>
<keyword evidence="9 10" id="KW-0998">Cell outer membrane</keyword>
<evidence type="ECO:0000256" key="11">
    <source>
        <dbReference type="RuleBase" id="RU003357"/>
    </source>
</evidence>
<keyword evidence="3 10" id="KW-0813">Transport</keyword>